<dbReference type="Pfam" id="PF01368">
    <property type="entry name" value="DHH"/>
    <property type="match status" value="1"/>
</dbReference>
<dbReference type="InterPro" id="IPR001667">
    <property type="entry name" value="DDH_dom"/>
</dbReference>
<dbReference type="PANTHER" id="PTHR47618">
    <property type="entry name" value="BIFUNCTIONAL OLIGORIBONUCLEASE AND PAP PHOSPHATASE NRNA"/>
    <property type="match status" value="1"/>
</dbReference>
<dbReference type="AlphaFoldDB" id="A0A6B8RL49"/>
<evidence type="ECO:0000313" key="3">
    <source>
        <dbReference type="EMBL" id="QGQ96273.1"/>
    </source>
</evidence>
<dbReference type="Gene3D" id="3.10.310.30">
    <property type="match status" value="1"/>
</dbReference>
<dbReference type="SUPFAM" id="SSF64182">
    <property type="entry name" value="DHH phosphoesterases"/>
    <property type="match status" value="1"/>
</dbReference>
<dbReference type="PANTHER" id="PTHR47618:SF1">
    <property type="entry name" value="BIFUNCTIONAL OLIGORIBONUCLEASE AND PAP PHOSPHATASE NRNA"/>
    <property type="match status" value="1"/>
</dbReference>
<feature type="domain" description="DDH" evidence="1">
    <location>
        <begin position="26"/>
        <end position="167"/>
    </location>
</feature>
<dbReference type="EMBL" id="CP034235">
    <property type="protein sequence ID" value="QGQ96273.1"/>
    <property type="molecule type" value="Genomic_DNA"/>
</dbReference>
<evidence type="ECO:0000313" key="4">
    <source>
        <dbReference type="Proteomes" id="UP000426246"/>
    </source>
</evidence>
<evidence type="ECO:0000259" key="1">
    <source>
        <dbReference type="Pfam" id="PF01368"/>
    </source>
</evidence>
<dbReference type="Pfam" id="PF02272">
    <property type="entry name" value="DHHA1"/>
    <property type="match status" value="1"/>
</dbReference>
<dbReference type="InterPro" id="IPR003156">
    <property type="entry name" value="DHHA1_dom"/>
</dbReference>
<dbReference type="OrthoDB" id="9803668at2"/>
<accession>A0A6B8RL49</accession>
<dbReference type="RefSeq" id="WP_155701309.1">
    <property type="nucleotide sequence ID" value="NZ_CP034235.1"/>
</dbReference>
<dbReference type="GO" id="GO:0003676">
    <property type="term" value="F:nucleic acid binding"/>
    <property type="evidence" value="ECO:0007669"/>
    <property type="project" value="InterPro"/>
</dbReference>
<dbReference type="Proteomes" id="UP000426246">
    <property type="component" value="Chromosome"/>
</dbReference>
<reference evidence="4" key="1">
    <citation type="submission" date="2018-11" db="EMBL/GenBank/DDBJ databases">
        <title>Complete genome sequence of Paenibacillus sp. ML311-T8.</title>
        <authorList>
            <person name="Nam Y.-D."/>
            <person name="Kang J."/>
            <person name="Chung W.-H."/>
            <person name="Park Y.S."/>
        </authorList>
    </citation>
    <scope>NUCLEOTIDE SEQUENCE [LARGE SCALE GENOMIC DNA]</scope>
    <source>
        <strain evidence="4">ML311-T8</strain>
    </source>
</reference>
<dbReference type="InterPro" id="IPR038763">
    <property type="entry name" value="DHH_sf"/>
</dbReference>
<dbReference type="InterPro" id="IPR051319">
    <property type="entry name" value="Oligoribo/pAp-PDE_c-di-AMP_PDE"/>
</dbReference>
<proteinExistence type="predicted"/>
<keyword evidence="4" id="KW-1185">Reference proteome</keyword>
<evidence type="ECO:0000259" key="2">
    <source>
        <dbReference type="Pfam" id="PF02272"/>
    </source>
</evidence>
<sequence length="331" mass="36269">MSRNTATTYEQQLAAAKQFILSNDDFLVVSHIDPDGDAASSTLAIGWMLKQLNKKFTMINEGHTPGKFNFLWGFDGIIDYSKAAPSRTFEHVIAVDCADFSRIGKVKSLFSPTTQILNIDHHRTNDFYGAFQLIREDAAATAEVLYDLTMELQLNWSTELGDSIYTGLLTDTGGFRYANTTPKVMRIAAEMLQVGVDGNDLADRLLEKLTYSHVILLQKALSTLAFTADKRISWVSVSLQDIAEAGASNEDLEGLVNYPRNIEGIEVGILFKEVETNKYKVSMRSAGIADVALIAKSFGGGGHFRAAGCTIPGELQATITKVVKEVGLKLQ</sequence>
<organism evidence="3 4">
    <name type="scientific">Paenibacillus psychroresistens</name>
    <dbReference type="NCBI Taxonomy" id="1778678"/>
    <lineage>
        <taxon>Bacteria</taxon>
        <taxon>Bacillati</taxon>
        <taxon>Bacillota</taxon>
        <taxon>Bacilli</taxon>
        <taxon>Bacillales</taxon>
        <taxon>Paenibacillaceae</taxon>
        <taxon>Paenibacillus</taxon>
    </lineage>
</organism>
<protein>
    <submittedName>
        <fullName evidence="3">Bifunctional oligoribonuclease/PAP phosphatase NrnA</fullName>
    </submittedName>
</protein>
<dbReference type="KEGG" id="ppsc:EHS13_15995"/>
<name>A0A6B8RL49_9BACL</name>
<gene>
    <name evidence="3" type="ORF">EHS13_15995</name>
</gene>
<dbReference type="Gene3D" id="3.90.1640.10">
    <property type="entry name" value="inorganic pyrophosphatase (n-terminal core)"/>
    <property type="match status" value="1"/>
</dbReference>
<feature type="domain" description="DHHA1" evidence="2">
    <location>
        <begin position="244"/>
        <end position="325"/>
    </location>
</feature>